<evidence type="ECO:0000313" key="1">
    <source>
        <dbReference type="EMBL" id="KAL0292814.1"/>
    </source>
</evidence>
<dbReference type="EMBL" id="JACGWJ010000387">
    <property type="protein sequence ID" value="KAL0292814.1"/>
    <property type="molecule type" value="Genomic_DNA"/>
</dbReference>
<reference evidence="1" key="2">
    <citation type="journal article" date="2024" name="Plant">
        <title>Genomic evolution and insights into agronomic trait innovations of Sesamum species.</title>
        <authorList>
            <person name="Miao H."/>
            <person name="Wang L."/>
            <person name="Qu L."/>
            <person name="Liu H."/>
            <person name="Sun Y."/>
            <person name="Le M."/>
            <person name="Wang Q."/>
            <person name="Wei S."/>
            <person name="Zheng Y."/>
            <person name="Lin W."/>
            <person name="Duan Y."/>
            <person name="Cao H."/>
            <person name="Xiong S."/>
            <person name="Wang X."/>
            <person name="Wei L."/>
            <person name="Li C."/>
            <person name="Ma Q."/>
            <person name="Ju M."/>
            <person name="Zhao R."/>
            <person name="Li G."/>
            <person name="Mu C."/>
            <person name="Tian Q."/>
            <person name="Mei H."/>
            <person name="Zhang T."/>
            <person name="Gao T."/>
            <person name="Zhang H."/>
        </authorList>
    </citation>
    <scope>NUCLEOTIDE SEQUENCE</scope>
    <source>
        <strain evidence="1">G02</strain>
    </source>
</reference>
<dbReference type="PANTHER" id="PTHR31286">
    <property type="entry name" value="GLYCINE-RICH CELL WALL STRUCTURAL PROTEIN 1.8-LIKE"/>
    <property type="match status" value="1"/>
</dbReference>
<name>A0AAW2JDN6_SESRA</name>
<dbReference type="AlphaFoldDB" id="A0AAW2JDN6"/>
<sequence>MEEVIEGGPWLFQGQPIVLQSWQQGMSLRRQKHTTVPVWIKLKHLPMEYWTEDGLSAVASGVGVPLYVDRVTKECSRLDYARVCVMLDYSTVLPRHVVLISPVLHEGKEIPIKVDIEYDWLPQRCRKCCSLGHSVVNCRKRRGGMSLLRLWCL</sequence>
<organism evidence="1">
    <name type="scientific">Sesamum radiatum</name>
    <name type="common">Black benniseed</name>
    <dbReference type="NCBI Taxonomy" id="300843"/>
    <lineage>
        <taxon>Eukaryota</taxon>
        <taxon>Viridiplantae</taxon>
        <taxon>Streptophyta</taxon>
        <taxon>Embryophyta</taxon>
        <taxon>Tracheophyta</taxon>
        <taxon>Spermatophyta</taxon>
        <taxon>Magnoliopsida</taxon>
        <taxon>eudicotyledons</taxon>
        <taxon>Gunneridae</taxon>
        <taxon>Pentapetalae</taxon>
        <taxon>asterids</taxon>
        <taxon>lamiids</taxon>
        <taxon>Lamiales</taxon>
        <taxon>Pedaliaceae</taxon>
        <taxon>Sesamum</taxon>
    </lineage>
</organism>
<comment type="caution">
    <text evidence="1">The sequence shown here is derived from an EMBL/GenBank/DDBJ whole genome shotgun (WGS) entry which is preliminary data.</text>
</comment>
<dbReference type="PANTHER" id="PTHR31286:SF180">
    <property type="entry name" value="OS10G0362600 PROTEIN"/>
    <property type="match status" value="1"/>
</dbReference>
<proteinExistence type="predicted"/>
<dbReference type="InterPro" id="IPR040256">
    <property type="entry name" value="At4g02000-like"/>
</dbReference>
<accession>A0AAW2JDN6</accession>
<evidence type="ECO:0008006" key="2">
    <source>
        <dbReference type="Google" id="ProtNLM"/>
    </source>
</evidence>
<protein>
    <recommendedName>
        <fullName evidence="2">DUF4283 domain-containing protein</fullName>
    </recommendedName>
</protein>
<gene>
    <name evidence="1" type="ORF">Sradi_6972100</name>
</gene>
<reference evidence="1" key="1">
    <citation type="submission" date="2020-06" db="EMBL/GenBank/DDBJ databases">
        <authorList>
            <person name="Li T."/>
            <person name="Hu X."/>
            <person name="Zhang T."/>
            <person name="Song X."/>
            <person name="Zhang H."/>
            <person name="Dai N."/>
            <person name="Sheng W."/>
            <person name="Hou X."/>
            <person name="Wei L."/>
        </authorList>
    </citation>
    <scope>NUCLEOTIDE SEQUENCE</scope>
    <source>
        <strain evidence="1">G02</strain>
        <tissue evidence="1">Leaf</tissue>
    </source>
</reference>